<dbReference type="OrthoDB" id="4211143at2"/>
<dbReference type="Proteomes" id="UP000317881">
    <property type="component" value="Unassembled WGS sequence"/>
</dbReference>
<evidence type="ECO:0000313" key="2">
    <source>
        <dbReference type="Proteomes" id="UP000317881"/>
    </source>
</evidence>
<evidence type="ECO:0008006" key="3">
    <source>
        <dbReference type="Google" id="ProtNLM"/>
    </source>
</evidence>
<comment type="caution">
    <text evidence="1">The sequence shown here is derived from an EMBL/GenBank/DDBJ whole genome shotgun (WGS) entry which is preliminary data.</text>
</comment>
<protein>
    <recommendedName>
        <fullName evidence="3">PLAT domain-containing protein</fullName>
    </recommendedName>
</protein>
<reference evidence="1 2" key="1">
    <citation type="submission" date="2019-06" db="EMBL/GenBank/DDBJ databases">
        <title>Whole genome shotgun sequence of Streptomyces spinoverrucosus NBRC 14228.</title>
        <authorList>
            <person name="Hosoyama A."/>
            <person name="Uohara A."/>
            <person name="Ohji S."/>
            <person name="Ichikawa N."/>
        </authorList>
    </citation>
    <scope>NUCLEOTIDE SEQUENCE [LARGE SCALE GENOMIC DNA]</scope>
    <source>
        <strain evidence="1 2">NBRC 14228</strain>
    </source>
</reference>
<organism evidence="1 2">
    <name type="scientific">Streptomyces spinoverrucosus</name>
    <dbReference type="NCBI Taxonomy" id="284043"/>
    <lineage>
        <taxon>Bacteria</taxon>
        <taxon>Bacillati</taxon>
        <taxon>Actinomycetota</taxon>
        <taxon>Actinomycetes</taxon>
        <taxon>Kitasatosporales</taxon>
        <taxon>Streptomycetaceae</taxon>
        <taxon>Streptomyces</taxon>
    </lineage>
</organism>
<gene>
    <name evidence="1" type="ORF">SSP24_06150</name>
</gene>
<proteinExistence type="predicted"/>
<sequence length="125" mass="12675">MRTDIKNHISVAQTIAPAAHTATATGTGVDLAGFDAAAVQITVGAVANNAFSVEIQESDQQSTGYTAVANADLDGTEPATLTASTTTLIGYHGIKRYIRAVATDAGTGDAVFGVSVIRGNGRVKP</sequence>
<keyword evidence="2" id="KW-1185">Reference proteome</keyword>
<dbReference type="RefSeq" id="WP_141307176.1">
    <property type="nucleotide sequence ID" value="NZ_BJND01000005.1"/>
</dbReference>
<evidence type="ECO:0000313" key="1">
    <source>
        <dbReference type="EMBL" id="GEC02960.1"/>
    </source>
</evidence>
<dbReference type="EMBL" id="BJND01000005">
    <property type="protein sequence ID" value="GEC02960.1"/>
    <property type="molecule type" value="Genomic_DNA"/>
</dbReference>
<dbReference type="AlphaFoldDB" id="A0A4Y3VAW5"/>
<name>A0A4Y3VAW5_9ACTN</name>
<accession>A0A4Y3VAW5</accession>